<dbReference type="STRING" id="70996.SE18_18285"/>
<sequence length="373" mass="41676">MLQSQAQRWSERKASLVQSYLPLVVPSLSPHQQLVIFDGEAGAVQYGNGRLATAGAAIHYQQLANKLNAAVQIIVRTTSPEQQVAWQQASEQQFNYWPPDQLNLNQLTSHLAANPALILLDGDIGLIPISNGLDQLARRLARTDLLLRFDQAALAELLAQREQQPTQTERQLDQLFASRNWRTIVNESPSETVLSALQSFYLQQLSELKGSRWRWAAAGAIHTTWGQKLYDLLIATSDRSLVLPLNQALYQFEGALFENPEAQALLNNAGNPQQIGLFDPALPSKSQLRRQQHEQIVAALRNLALQQPRLWSYGDLLDTLLRQGWLGKITEAQFQKACNELLGQKLITRLGTSNAWQATTLLRLGKTPNEPDS</sequence>
<gene>
    <name evidence="1" type="ORF">SE18_18285</name>
</gene>
<protein>
    <submittedName>
        <fullName evidence="1">Uncharacterized protein</fullName>
    </submittedName>
</protein>
<dbReference type="RefSeq" id="WP_054535882.1">
    <property type="nucleotide sequence ID" value="NZ_LGKP01000025.1"/>
</dbReference>
<reference evidence="1 2" key="1">
    <citation type="submission" date="2015-07" db="EMBL/GenBank/DDBJ databases">
        <title>Whole genome sequence of Herpetosiphon geysericola DSM 7119.</title>
        <authorList>
            <person name="Hemp J."/>
            <person name="Ward L.M."/>
            <person name="Pace L.A."/>
            <person name="Fischer W.W."/>
        </authorList>
    </citation>
    <scope>NUCLEOTIDE SEQUENCE [LARGE SCALE GENOMIC DNA]</scope>
    <source>
        <strain evidence="1 2">DSM 7119</strain>
    </source>
</reference>
<accession>A0A0P6XZP6</accession>
<dbReference type="EMBL" id="LGKP01000025">
    <property type="protein sequence ID" value="KPL85563.1"/>
    <property type="molecule type" value="Genomic_DNA"/>
</dbReference>
<evidence type="ECO:0000313" key="1">
    <source>
        <dbReference type="EMBL" id="KPL85563.1"/>
    </source>
</evidence>
<organism evidence="1 2">
    <name type="scientific">Herpetosiphon geysericola</name>
    <dbReference type="NCBI Taxonomy" id="70996"/>
    <lineage>
        <taxon>Bacteria</taxon>
        <taxon>Bacillati</taxon>
        <taxon>Chloroflexota</taxon>
        <taxon>Chloroflexia</taxon>
        <taxon>Herpetosiphonales</taxon>
        <taxon>Herpetosiphonaceae</taxon>
        <taxon>Herpetosiphon</taxon>
    </lineage>
</organism>
<dbReference type="Proteomes" id="UP000050277">
    <property type="component" value="Unassembled WGS sequence"/>
</dbReference>
<dbReference type="OrthoDB" id="9817907at2"/>
<proteinExistence type="predicted"/>
<dbReference type="AlphaFoldDB" id="A0A0P6XZP6"/>
<name>A0A0P6XZP6_9CHLR</name>
<comment type="caution">
    <text evidence="1">The sequence shown here is derived from an EMBL/GenBank/DDBJ whole genome shotgun (WGS) entry which is preliminary data.</text>
</comment>
<evidence type="ECO:0000313" key="2">
    <source>
        <dbReference type="Proteomes" id="UP000050277"/>
    </source>
</evidence>
<keyword evidence="2" id="KW-1185">Reference proteome</keyword>